<sequence length="71" mass="8098">QLLLLLLLLVYSTRLPTSLLFFMTWTCGFSLETRGMCQGKTLVRGGHHCPAIYRRPKECTALRHSTVHIPL</sequence>
<dbReference type="Proteomes" id="UP000694546">
    <property type="component" value="Chromosome 18"/>
</dbReference>
<evidence type="ECO:0000313" key="3">
    <source>
        <dbReference type="Proteomes" id="UP000694546"/>
    </source>
</evidence>
<organism evidence="2 3">
    <name type="scientific">Gadus morhua</name>
    <name type="common">Atlantic cod</name>
    <dbReference type="NCBI Taxonomy" id="8049"/>
    <lineage>
        <taxon>Eukaryota</taxon>
        <taxon>Metazoa</taxon>
        <taxon>Chordata</taxon>
        <taxon>Craniata</taxon>
        <taxon>Vertebrata</taxon>
        <taxon>Euteleostomi</taxon>
        <taxon>Actinopterygii</taxon>
        <taxon>Neopterygii</taxon>
        <taxon>Teleostei</taxon>
        <taxon>Neoteleostei</taxon>
        <taxon>Acanthomorphata</taxon>
        <taxon>Zeiogadaria</taxon>
        <taxon>Gadariae</taxon>
        <taxon>Gadiformes</taxon>
        <taxon>Gadoidei</taxon>
        <taxon>Gadidae</taxon>
        <taxon>Gadus</taxon>
    </lineage>
</organism>
<feature type="signal peptide" evidence="1">
    <location>
        <begin position="1"/>
        <end position="30"/>
    </location>
</feature>
<proteinExistence type="predicted"/>
<protein>
    <submittedName>
        <fullName evidence="2">Uncharacterized protein</fullName>
    </submittedName>
</protein>
<reference evidence="2" key="2">
    <citation type="submission" date="2025-09" db="UniProtKB">
        <authorList>
            <consortium name="Ensembl"/>
        </authorList>
    </citation>
    <scope>IDENTIFICATION</scope>
</reference>
<keyword evidence="1" id="KW-0732">Signal</keyword>
<dbReference type="Ensembl" id="ENSGMOT00000061787.1">
    <property type="protein sequence ID" value="ENSGMOP00000038976.1"/>
    <property type="gene ID" value="ENSGMOG00000024415.1"/>
</dbReference>
<dbReference type="AlphaFoldDB" id="A0A8C5AZB1"/>
<keyword evidence="3" id="KW-1185">Reference proteome</keyword>
<feature type="chain" id="PRO_5046332704" evidence="1">
    <location>
        <begin position="31"/>
        <end position="71"/>
    </location>
</feature>
<accession>A0A8C5AZB1</accession>
<evidence type="ECO:0000256" key="1">
    <source>
        <dbReference type="SAM" id="SignalP"/>
    </source>
</evidence>
<evidence type="ECO:0000313" key="2">
    <source>
        <dbReference type="Ensembl" id="ENSGMOP00000038976.1"/>
    </source>
</evidence>
<reference evidence="2" key="1">
    <citation type="submission" date="2025-08" db="UniProtKB">
        <authorList>
            <consortium name="Ensembl"/>
        </authorList>
    </citation>
    <scope>IDENTIFICATION</scope>
</reference>
<name>A0A8C5AZB1_GADMO</name>